<dbReference type="NCBIfam" id="TIGR00400">
    <property type="entry name" value="mgtE"/>
    <property type="match status" value="1"/>
</dbReference>
<keyword evidence="4 8" id="KW-0812">Transmembrane</keyword>
<organism evidence="10">
    <name type="scientific">anaerobic digester metagenome</name>
    <dbReference type="NCBI Taxonomy" id="1263854"/>
    <lineage>
        <taxon>unclassified sequences</taxon>
        <taxon>metagenomes</taxon>
        <taxon>ecological metagenomes</taxon>
    </lineage>
</organism>
<protein>
    <submittedName>
        <fullName evidence="10">Magnesium transporter MgtE</fullName>
    </submittedName>
</protein>
<feature type="transmembrane region" description="Helical" evidence="8">
    <location>
        <begin position="356"/>
        <end position="378"/>
    </location>
</feature>
<dbReference type="InterPro" id="IPR000644">
    <property type="entry name" value="CBS_dom"/>
</dbReference>
<comment type="subcellular location">
    <subcellularLocation>
        <location evidence="1">Membrane</location>
        <topology evidence="1">Multi-pass membrane protein</topology>
    </subcellularLocation>
</comment>
<dbReference type="SUPFAM" id="SSF158791">
    <property type="entry name" value="MgtE N-terminal domain-like"/>
    <property type="match status" value="1"/>
</dbReference>
<dbReference type="Gene3D" id="1.10.357.20">
    <property type="entry name" value="SLC41 divalent cation transporters, integral membrane domain"/>
    <property type="match status" value="1"/>
</dbReference>
<dbReference type="PANTHER" id="PTHR43773">
    <property type="entry name" value="MAGNESIUM TRANSPORTER MGTE"/>
    <property type="match status" value="1"/>
</dbReference>
<dbReference type="CDD" id="cd04606">
    <property type="entry name" value="CBS_pair_Mg_transporter"/>
    <property type="match status" value="1"/>
</dbReference>
<evidence type="ECO:0000256" key="5">
    <source>
        <dbReference type="ARBA" id="ARBA00022842"/>
    </source>
</evidence>
<proteinExistence type="inferred from homology"/>
<dbReference type="Pfam" id="PF03448">
    <property type="entry name" value="MgtE_N"/>
    <property type="match status" value="1"/>
</dbReference>
<feature type="domain" description="CBS" evidence="9">
    <location>
        <begin position="201"/>
        <end position="257"/>
    </location>
</feature>
<dbReference type="InterPro" id="IPR038076">
    <property type="entry name" value="MgtE_N_sf"/>
</dbReference>
<dbReference type="SMART" id="SM00116">
    <property type="entry name" value="CBS"/>
    <property type="match status" value="2"/>
</dbReference>
<dbReference type="AlphaFoldDB" id="A0A485LZK1"/>
<dbReference type="SMART" id="SM00924">
    <property type="entry name" value="MgtE_N"/>
    <property type="match status" value="1"/>
</dbReference>
<dbReference type="Gene3D" id="1.25.60.10">
    <property type="entry name" value="MgtE N-terminal domain-like"/>
    <property type="match status" value="1"/>
</dbReference>
<comment type="similarity">
    <text evidence="2">Belongs to the SLC41A transporter family.</text>
</comment>
<dbReference type="SUPFAM" id="SSF54631">
    <property type="entry name" value="CBS-domain pair"/>
    <property type="match status" value="1"/>
</dbReference>
<dbReference type="PROSITE" id="PS51371">
    <property type="entry name" value="CBS"/>
    <property type="match status" value="2"/>
</dbReference>
<dbReference type="Gene3D" id="3.10.580.10">
    <property type="entry name" value="CBS-domain"/>
    <property type="match status" value="1"/>
</dbReference>
<evidence type="ECO:0000259" key="9">
    <source>
        <dbReference type="PROSITE" id="PS51371"/>
    </source>
</evidence>
<dbReference type="PANTHER" id="PTHR43773:SF1">
    <property type="entry name" value="MAGNESIUM TRANSPORTER MGTE"/>
    <property type="match status" value="1"/>
</dbReference>
<dbReference type="Pfam" id="PF01769">
    <property type="entry name" value="MgtE"/>
    <property type="match status" value="1"/>
</dbReference>
<dbReference type="InterPro" id="IPR006669">
    <property type="entry name" value="MgtE_transporter"/>
</dbReference>
<dbReference type="GO" id="GO:0015095">
    <property type="term" value="F:magnesium ion transmembrane transporter activity"/>
    <property type="evidence" value="ECO:0007669"/>
    <property type="project" value="InterPro"/>
</dbReference>
<evidence type="ECO:0000256" key="7">
    <source>
        <dbReference type="ARBA" id="ARBA00023136"/>
    </source>
</evidence>
<dbReference type="GO" id="GO:0016020">
    <property type="term" value="C:membrane"/>
    <property type="evidence" value="ECO:0007669"/>
    <property type="project" value="UniProtKB-SubCell"/>
</dbReference>
<name>A0A485LZK1_9ZZZZ</name>
<accession>A0A485LZK1</accession>
<dbReference type="InterPro" id="IPR006667">
    <property type="entry name" value="SLC41_membr_dom"/>
</dbReference>
<feature type="transmembrane region" description="Helical" evidence="8">
    <location>
        <begin position="423"/>
        <end position="445"/>
    </location>
</feature>
<keyword evidence="6 8" id="KW-1133">Transmembrane helix</keyword>
<feature type="transmembrane region" description="Helical" evidence="8">
    <location>
        <begin position="312"/>
        <end position="335"/>
    </location>
</feature>
<evidence type="ECO:0000256" key="1">
    <source>
        <dbReference type="ARBA" id="ARBA00004141"/>
    </source>
</evidence>
<dbReference type="InterPro" id="IPR006668">
    <property type="entry name" value="Mg_transptr_MgtE_intracell_dom"/>
</dbReference>
<evidence type="ECO:0000256" key="3">
    <source>
        <dbReference type="ARBA" id="ARBA00022448"/>
    </source>
</evidence>
<dbReference type="InterPro" id="IPR046342">
    <property type="entry name" value="CBS_dom_sf"/>
</dbReference>
<reference evidence="10" key="1">
    <citation type="submission" date="2019-03" db="EMBL/GenBank/DDBJ databases">
        <authorList>
            <person name="Hao L."/>
        </authorList>
    </citation>
    <scope>NUCLEOTIDE SEQUENCE</scope>
</reference>
<gene>
    <name evidence="10" type="ORF">SCFA_20022</name>
</gene>
<sequence length="446" mass="48740">MPVKATDVKLLQEYIEKGWEFHIIDMLHDLKPVEIAELIEALDEESRGKFFVLLDVDTASEVIAELSSESREDIIDGMSDKELARIVQDMDSDDAADLVGDLHAERAERVLAELSPEDSYDIKSLLKYPEDTAGGIMQRELISAQPNATVDEVIAQIRRLHTEINNIHMVYVVDNRRVLVGTVPLVNLILSKPDSTMAQIMDLDPLTVPVDMDQEQVANLFKRYDSVVLPVVDEQGLLLGRITVDDIVDIMEEEATEDMFMLAGAEEDLLSSSVVRNASTRIPWLFVSWVGGVLATFLIREFETTISKVVGLAAFMPIILGMGGNVAAQAVALIVRGIATGASSSSNFRSIVIKQMGVGVLLGAMFGVMLGLIAYLLYPDELRISIVVALAITISMSLASFMGTFLPILFYKFDKDPAVASGPFVTTTMDILGVAAYLGIAGLLLL</sequence>
<evidence type="ECO:0000256" key="8">
    <source>
        <dbReference type="SAM" id="Phobius"/>
    </source>
</evidence>
<keyword evidence="5" id="KW-0460">Magnesium</keyword>
<dbReference type="Pfam" id="PF00571">
    <property type="entry name" value="CBS"/>
    <property type="match status" value="2"/>
</dbReference>
<keyword evidence="3" id="KW-0813">Transport</keyword>
<dbReference type="EMBL" id="CAADRM010000081">
    <property type="protein sequence ID" value="VFU13552.1"/>
    <property type="molecule type" value="Genomic_DNA"/>
</dbReference>
<evidence type="ECO:0000256" key="4">
    <source>
        <dbReference type="ARBA" id="ARBA00022692"/>
    </source>
</evidence>
<dbReference type="SUPFAM" id="SSF161093">
    <property type="entry name" value="MgtE membrane domain-like"/>
    <property type="match status" value="1"/>
</dbReference>
<evidence type="ECO:0000256" key="2">
    <source>
        <dbReference type="ARBA" id="ARBA00009749"/>
    </source>
</evidence>
<feature type="transmembrane region" description="Helical" evidence="8">
    <location>
        <begin position="282"/>
        <end position="300"/>
    </location>
</feature>
<keyword evidence="7 8" id="KW-0472">Membrane</keyword>
<dbReference type="InterPro" id="IPR036739">
    <property type="entry name" value="SLC41_membr_dom_sf"/>
</dbReference>
<evidence type="ECO:0000313" key="10">
    <source>
        <dbReference type="EMBL" id="VFU13552.1"/>
    </source>
</evidence>
<evidence type="ECO:0000256" key="6">
    <source>
        <dbReference type="ARBA" id="ARBA00022989"/>
    </source>
</evidence>
<feature type="domain" description="CBS" evidence="9">
    <location>
        <begin position="137"/>
        <end position="199"/>
    </location>
</feature>
<feature type="transmembrane region" description="Helical" evidence="8">
    <location>
        <begin position="384"/>
        <end position="411"/>
    </location>
</feature>